<protein>
    <recommendedName>
        <fullName evidence="3">SH3b domain-containing protein</fullName>
    </recommendedName>
</protein>
<organism evidence="1 2">
    <name type="scientific">Tenacibaculum finnmarkense genomovar finnmarkense</name>
    <dbReference type="NCBI Taxonomy" id="1458503"/>
    <lineage>
        <taxon>Bacteria</taxon>
        <taxon>Pseudomonadati</taxon>
        <taxon>Bacteroidota</taxon>
        <taxon>Flavobacteriia</taxon>
        <taxon>Flavobacteriales</taxon>
        <taxon>Flavobacteriaceae</taxon>
        <taxon>Tenacibaculum</taxon>
        <taxon>Tenacibaculum finnmarkense</taxon>
    </lineage>
</organism>
<accession>A0AAP1RHR6</accession>
<dbReference type="EMBL" id="WXXV01000035">
    <property type="protein sequence ID" value="MBE7696242.1"/>
    <property type="molecule type" value="Genomic_DNA"/>
</dbReference>
<dbReference type="RefSeq" id="WP_101955420.1">
    <property type="nucleotide sequence ID" value="NZ_JAJHTL010000043.1"/>
</dbReference>
<sequence>MKILKLIVTFIILLHVGCKNVEEKSKELSDKISSTDVFINNAKTMDTIKKKRFDPQKENIEYIEKTLIPIAEKFLKQCKDFTPLPYNEFRKQVQKVYGIDVDEYSDNIFPMSYDFMPNIILKKQRIVIDEPMLLEGENAEETTFCEYNNLIFYEDQKIIHKYKKKWKGDLKKLVKYYGYHGNKMILSSAFSQIDFYSHVDVPDLLFDLEKIENTDKFRRVLRQELFKKVYEYTDGDFPIETYMEDMILDSISYKEPDKTLAFIMNTAIDRDLPKWGLPEYIYDRFPEYLEKMKIVDYYGFERLKDYSIKVYGQTPKNDGNPKPIYKKAIINDADGYTNVRNWKGKIVFKIEDGEKFMVSKEGKNLIGDSYKEGWWFVRFKGNEGWVHSSRVTIIKE</sequence>
<reference evidence="1 2" key="1">
    <citation type="journal article" date="2020" name="Int. J. Syst. Evol. Microbiol.">
        <title>Tenacibaculum piscium sp. nov., isolated from skin ulcers of sea-farmed fish, and description of Tenacibaculum finnmarkense sp. nov. with subdivision into genomovars finnmarkense and ulcerans.</title>
        <authorList>
            <person name="Olsen A.B."/>
            <person name="Spilsberg B."/>
            <person name="Nilsen H.K."/>
            <person name="Lagesen K."/>
            <person name="Gulla S."/>
            <person name="Avendano-Herrera R."/>
            <person name="Irgang R."/>
            <person name="Duchaud E."/>
            <person name="Colquhoun D.J."/>
        </authorList>
    </citation>
    <scope>NUCLEOTIDE SEQUENCE [LARGE SCALE GENOMIC DNA]</scope>
    <source>
        <strain evidence="1 2">TNO037</strain>
    </source>
</reference>
<dbReference type="Proteomes" id="UP000806077">
    <property type="component" value="Unassembled WGS sequence"/>
</dbReference>
<evidence type="ECO:0008006" key="3">
    <source>
        <dbReference type="Google" id="ProtNLM"/>
    </source>
</evidence>
<evidence type="ECO:0000313" key="2">
    <source>
        <dbReference type="Proteomes" id="UP000806077"/>
    </source>
</evidence>
<comment type="caution">
    <text evidence="1">The sequence shown here is derived from an EMBL/GenBank/DDBJ whole genome shotgun (WGS) entry which is preliminary data.</text>
</comment>
<proteinExistence type="predicted"/>
<dbReference type="AlphaFoldDB" id="A0AAP1RHR6"/>
<evidence type="ECO:0000313" key="1">
    <source>
        <dbReference type="EMBL" id="MBE7696242.1"/>
    </source>
</evidence>
<gene>
    <name evidence="1" type="ORF">F7645_12545</name>
</gene>
<dbReference type="Gene3D" id="2.30.30.40">
    <property type="entry name" value="SH3 Domains"/>
    <property type="match status" value="1"/>
</dbReference>
<name>A0AAP1RHR6_9FLAO</name>
<keyword evidence="2" id="KW-1185">Reference proteome</keyword>